<sequence length="76" mass="8828">MDYRIVEDSTGDEVSFYVEVLHQFNWTPIGIDGKGRIVLNVLYLYETYKEAQERLAIINGTLHPESTKGIKFTYLK</sequence>
<protein>
    <submittedName>
        <fullName evidence="1">Uncharacterized protein</fullName>
    </submittedName>
</protein>
<organism evidence="1">
    <name type="scientific">viral metagenome</name>
    <dbReference type="NCBI Taxonomy" id="1070528"/>
    <lineage>
        <taxon>unclassified sequences</taxon>
        <taxon>metagenomes</taxon>
        <taxon>organismal metagenomes</taxon>
    </lineage>
</organism>
<dbReference type="EMBL" id="MT143912">
    <property type="protein sequence ID" value="QJH92692.1"/>
    <property type="molecule type" value="Genomic_DNA"/>
</dbReference>
<name>A0A6M3X4N2_9ZZZZ</name>
<accession>A0A6M3X4N2</accession>
<gene>
    <name evidence="1" type="ORF">MM171A02529_0004</name>
</gene>
<proteinExistence type="predicted"/>
<reference evidence="1" key="1">
    <citation type="submission" date="2020-03" db="EMBL/GenBank/DDBJ databases">
        <title>The deep terrestrial virosphere.</title>
        <authorList>
            <person name="Holmfeldt K."/>
            <person name="Nilsson E."/>
            <person name="Simone D."/>
            <person name="Lopez-Fernandez M."/>
            <person name="Wu X."/>
            <person name="de Brujin I."/>
            <person name="Lundin D."/>
            <person name="Andersson A."/>
            <person name="Bertilsson S."/>
            <person name="Dopson M."/>
        </authorList>
    </citation>
    <scope>NUCLEOTIDE SEQUENCE</scope>
    <source>
        <strain evidence="1">MM171A02529</strain>
    </source>
</reference>
<evidence type="ECO:0000313" key="1">
    <source>
        <dbReference type="EMBL" id="QJH92692.1"/>
    </source>
</evidence>
<dbReference type="AlphaFoldDB" id="A0A6M3X4N2"/>